<dbReference type="Pfam" id="PF18565">
    <property type="entry name" value="Glyco_hydro2_C5"/>
    <property type="match status" value="1"/>
</dbReference>
<evidence type="ECO:0000259" key="7">
    <source>
        <dbReference type="Pfam" id="PF02837"/>
    </source>
</evidence>
<dbReference type="InterPro" id="IPR036156">
    <property type="entry name" value="Beta-gal/glucu_dom_sf"/>
</dbReference>
<feature type="domain" description="Glycoside hydrolase family 2 immunoglobulin-like beta-sandwich" evidence="5">
    <location>
        <begin position="197"/>
        <end position="296"/>
    </location>
</feature>
<keyword evidence="11" id="KW-1185">Reference proteome</keyword>
<dbReference type="Gene3D" id="3.20.20.80">
    <property type="entry name" value="Glycosidases"/>
    <property type="match status" value="1"/>
</dbReference>
<dbReference type="InterPro" id="IPR006103">
    <property type="entry name" value="Glyco_hydro_2_cat"/>
</dbReference>
<dbReference type="GO" id="GO:0005975">
    <property type="term" value="P:carbohydrate metabolic process"/>
    <property type="evidence" value="ECO:0007669"/>
    <property type="project" value="InterPro"/>
</dbReference>
<feature type="chain" id="PRO_5017698572" evidence="4">
    <location>
        <begin position="28"/>
        <end position="819"/>
    </location>
</feature>
<gene>
    <name evidence="10" type="ORF">C7460_102259</name>
</gene>
<comment type="caution">
    <text evidence="10">The sequence shown here is derived from an EMBL/GenBank/DDBJ whole genome shotgun (WGS) entry which is preliminary data.</text>
</comment>
<accession>A0A3D9L984</accession>
<feature type="domain" description="Glycoside hydrolase family 2 catalytic" evidence="6">
    <location>
        <begin position="298"/>
        <end position="461"/>
    </location>
</feature>
<feature type="domain" description="Glycoside hydrolase family 2" evidence="9">
    <location>
        <begin position="710"/>
        <end position="810"/>
    </location>
</feature>
<dbReference type="SUPFAM" id="SSF49303">
    <property type="entry name" value="beta-Galactosidase/glucuronidase domain"/>
    <property type="match status" value="1"/>
</dbReference>
<keyword evidence="4" id="KW-0732">Signal</keyword>
<dbReference type="InterPro" id="IPR008979">
    <property type="entry name" value="Galactose-bd-like_sf"/>
</dbReference>
<feature type="domain" description="DUF4982" evidence="8">
    <location>
        <begin position="639"/>
        <end position="694"/>
    </location>
</feature>
<comment type="similarity">
    <text evidence="1">Belongs to the glycosyl hydrolase 2 family.</text>
</comment>
<dbReference type="InterPro" id="IPR017853">
    <property type="entry name" value="GH"/>
</dbReference>
<keyword evidence="2" id="KW-0378">Hydrolase</keyword>
<dbReference type="InterPro" id="IPR006102">
    <property type="entry name" value="Ig-like_GH2"/>
</dbReference>
<dbReference type="InterPro" id="IPR051913">
    <property type="entry name" value="GH2_Domain-Containing"/>
</dbReference>
<dbReference type="InterPro" id="IPR023232">
    <property type="entry name" value="Glyco_hydro_2_AS"/>
</dbReference>
<evidence type="ECO:0000259" key="8">
    <source>
        <dbReference type="Pfam" id="PF16355"/>
    </source>
</evidence>
<dbReference type="InterPro" id="IPR006101">
    <property type="entry name" value="Glyco_hydro_2"/>
</dbReference>
<dbReference type="EMBL" id="QREG01000002">
    <property type="protein sequence ID" value="REE02234.1"/>
    <property type="molecule type" value="Genomic_DNA"/>
</dbReference>
<dbReference type="InterPro" id="IPR013783">
    <property type="entry name" value="Ig-like_fold"/>
</dbReference>
<evidence type="ECO:0000259" key="9">
    <source>
        <dbReference type="Pfam" id="PF18565"/>
    </source>
</evidence>
<dbReference type="Pfam" id="PF00703">
    <property type="entry name" value="Glyco_hydro_2"/>
    <property type="match status" value="1"/>
</dbReference>
<sequence length="819" mass="91789">MQSFNRYKRMYHIAFFILSALVFTACAQSEIHPGRTKVPFDFQWKFALGDFPDASNPGFEDASWRQLHVPHDWSIEGRYDSLNPAGIAGTFLPTGIGWYRKTFDYDPNWKGKRVVIQFDGVYLNSTVWINGYKLGFYPNGYLGFEYDLTPHLTTGKNTIAVKVDHERAPTGRWYTGSGIYRHVNLLVTNTTYIPTGGVFIKTPAVSAQQAEVSVEVEVAGDPHFEDLVASVVLLNPEGKVVGKEKTPLASAKMDVSFELLKPALWSVENPALYTAEIRVQQGEQMVDEVAVPFGVRKVDISTEGLFLNDKKTILKGVCMHHDAGPVGAAVPVDVLYDRLKKLKTMGCNAIRTSHNPFAPEFYAMCDSMGFLVMDEAFDGWEKEKATYDYGLYFEEWWQKDLTTFIKRDRNHPSVIMWSIGNEVIGWTPETQQMLVEHVKALDPTRAVTQGRGYAGTATDIAGFNGHGELKGALESFHQSHSDVPVIGTEITHSYQTRGVYRSKTWYRVRDFPAPWEIKNNSTFEKVKDKVYHVEDLTDEEVFSGTNPTYQSSYDNSLVRMNIRDYWKTTRDKPWFLGAFRWTGFDYLGESFGWPARTMSFGVIDLAGFPTDSYYLYQSIWADEPMVHMLPHWTHPGKEGVEIPVVVYTNCASAELFLNDVSLGKKHIDDNLQLTWLVPYEEGQLRVEATTAEGRLLSKTYRSAGAPAAVQLSLNRSVARPNNSDVIIVEASITDSEGVEVPHANHLVHFEVAGPGKIIGVENGDILDLSPHKTNQRKAFNGKCMLLVQTTTEPGELTITASSAGLEAGTVVISVQPENL</sequence>
<dbReference type="SUPFAM" id="SSF51445">
    <property type="entry name" value="(Trans)glycosidases"/>
    <property type="match status" value="1"/>
</dbReference>
<evidence type="ECO:0000259" key="6">
    <source>
        <dbReference type="Pfam" id="PF02836"/>
    </source>
</evidence>
<evidence type="ECO:0000256" key="3">
    <source>
        <dbReference type="ARBA" id="ARBA00023295"/>
    </source>
</evidence>
<dbReference type="Proteomes" id="UP000256779">
    <property type="component" value="Unassembled WGS sequence"/>
</dbReference>
<dbReference type="PANTHER" id="PTHR42732">
    <property type="entry name" value="BETA-GALACTOSIDASE"/>
    <property type="match status" value="1"/>
</dbReference>
<evidence type="ECO:0000313" key="11">
    <source>
        <dbReference type="Proteomes" id="UP000256779"/>
    </source>
</evidence>
<protein>
    <submittedName>
        <fullName evidence="10">Beta-galactosidase</fullName>
    </submittedName>
</protein>
<dbReference type="InterPro" id="IPR040605">
    <property type="entry name" value="Glyco_hydro2_dom5"/>
</dbReference>
<reference evidence="10 11" key="1">
    <citation type="submission" date="2018-07" db="EMBL/GenBank/DDBJ databases">
        <title>Genomic Encyclopedia of Type Strains, Phase IV (KMG-IV): sequencing the most valuable type-strain genomes for metagenomic binning, comparative biology and taxonomic classification.</title>
        <authorList>
            <person name="Goeker M."/>
        </authorList>
    </citation>
    <scope>NUCLEOTIDE SEQUENCE [LARGE SCALE GENOMIC DNA]</scope>
    <source>
        <strain evidence="10 11">DSM 4134</strain>
    </source>
</reference>
<dbReference type="Gene3D" id="2.60.40.10">
    <property type="entry name" value="Immunoglobulins"/>
    <property type="match status" value="3"/>
</dbReference>
<dbReference type="InterPro" id="IPR006104">
    <property type="entry name" value="Glyco_hydro_2_N"/>
</dbReference>
<dbReference type="OrthoDB" id="857501at2"/>
<dbReference type="Gene3D" id="2.60.120.260">
    <property type="entry name" value="Galactose-binding domain-like"/>
    <property type="match status" value="1"/>
</dbReference>
<evidence type="ECO:0000259" key="5">
    <source>
        <dbReference type="Pfam" id="PF00703"/>
    </source>
</evidence>
<organism evidence="10 11">
    <name type="scientific">Marinoscillum furvescens DSM 4134</name>
    <dbReference type="NCBI Taxonomy" id="1122208"/>
    <lineage>
        <taxon>Bacteria</taxon>
        <taxon>Pseudomonadati</taxon>
        <taxon>Bacteroidota</taxon>
        <taxon>Cytophagia</taxon>
        <taxon>Cytophagales</taxon>
        <taxon>Reichenbachiellaceae</taxon>
        <taxon>Marinoscillum</taxon>
    </lineage>
</organism>
<evidence type="ECO:0000256" key="2">
    <source>
        <dbReference type="ARBA" id="ARBA00022801"/>
    </source>
</evidence>
<dbReference type="PRINTS" id="PR00132">
    <property type="entry name" value="GLHYDRLASE2"/>
</dbReference>
<feature type="signal peptide" evidence="4">
    <location>
        <begin position="1"/>
        <end position="27"/>
    </location>
</feature>
<dbReference type="GO" id="GO:0004553">
    <property type="term" value="F:hydrolase activity, hydrolyzing O-glycosyl compounds"/>
    <property type="evidence" value="ECO:0007669"/>
    <property type="project" value="InterPro"/>
</dbReference>
<name>A0A3D9L984_MARFU</name>
<dbReference type="Pfam" id="PF02837">
    <property type="entry name" value="Glyco_hydro_2_N"/>
    <property type="match status" value="1"/>
</dbReference>
<dbReference type="Pfam" id="PF16355">
    <property type="entry name" value="DUF4982"/>
    <property type="match status" value="1"/>
</dbReference>
<dbReference type="InterPro" id="IPR032311">
    <property type="entry name" value="DUF4982"/>
</dbReference>
<dbReference type="SUPFAM" id="SSF49785">
    <property type="entry name" value="Galactose-binding domain-like"/>
    <property type="match status" value="1"/>
</dbReference>
<dbReference type="PROSITE" id="PS00608">
    <property type="entry name" value="GLYCOSYL_HYDROL_F2_2"/>
    <property type="match status" value="1"/>
</dbReference>
<dbReference type="PANTHER" id="PTHR42732:SF1">
    <property type="entry name" value="BETA-MANNOSIDASE"/>
    <property type="match status" value="1"/>
</dbReference>
<dbReference type="AlphaFoldDB" id="A0A3D9L984"/>
<dbReference type="RefSeq" id="WP_115866760.1">
    <property type="nucleotide sequence ID" value="NZ_QREG01000002.1"/>
</dbReference>
<evidence type="ECO:0000256" key="1">
    <source>
        <dbReference type="ARBA" id="ARBA00007401"/>
    </source>
</evidence>
<evidence type="ECO:0000313" key="10">
    <source>
        <dbReference type="EMBL" id="REE02234.1"/>
    </source>
</evidence>
<feature type="domain" description="Glycosyl hydrolases family 2 sugar binding" evidence="7">
    <location>
        <begin position="43"/>
        <end position="187"/>
    </location>
</feature>
<dbReference type="PROSITE" id="PS51257">
    <property type="entry name" value="PROKAR_LIPOPROTEIN"/>
    <property type="match status" value="1"/>
</dbReference>
<keyword evidence="3" id="KW-0326">Glycosidase</keyword>
<dbReference type="Pfam" id="PF02836">
    <property type="entry name" value="Glyco_hydro_2_C"/>
    <property type="match status" value="1"/>
</dbReference>
<evidence type="ECO:0000256" key="4">
    <source>
        <dbReference type="SAM" id="SignalP"/>
    </source>
</evidence>
<proteinExistence type="inferred from homology"/>